<dbReference type="CDD" id="cd02440">
    <property type="entry name" value="AdoMet_MTases"/>
    <property type="match status" value="1"/>
</dbReference>
<dbReference type="SUPFAM" id="SSF53335">
    <property type="entry name" value="S-adenosyl-L-methionine-dependent methyltransferases"/>
    <property type="match status" value="1"/>
</dbReference>
<keyword evidence="3" id="KW-1185">Reference proteome</keyword>
<protein>
    <submittedName>
        <fullName evidence="2">Methyltransferase domain-containing protein</fullName>
    </submittedName>
</protein>
<dbReference type="Gene3D" id="3.40.50.150">
    <property type="entry name" value="Vaccinia Virus protein VP39"/>
    <property type="match status" value="1"/>
</dbReference>
<dbReference type="Proteomes" id="UP000190911">
    <property type="component" value="Chromosome I"/>
</dbReference>
<dbReference type="GO" id="GO:0008757">
    <property type="term" value="F:S-adenosylmethionine-dependent methyltransferase activity"/>
    <property type="evidence" value="ECO:0007669"/>
    <property type="project" value="InterPro"/>
</dbReference>
<dbReference type="InParanoid" id="A0A1M7H758"/>
<dbReference type="STRING" id="29571.SAMN05878437_1935"/>
<dbReference type="RefSeq" id="WP_172824548.1">
    <property type="nucleotide sequence ID" value="NZ_LT670847.1"/>
</dbReference>
<dbReference type="Pfam" id="PF08241">
    <property type="entry name" value="Methyltransf_11"/>
    <property type="match status" value="1"/>
</dbReference>
<keyword evidence="2" id="KW-0808">Transferase</keyword>
<dbReference type="AlphaFoldDB" id="A0A1M7H758"/>
<dbReference type="InterPro" id="IPR013216">
    <property type="entry name" value="Methyltransf_11"/>
</dbReference>
<proteinExistence type="predicted"/>
<dbReference type="InterPro" id="IPR029063">
    <property type="entry name" value="SAM-dependent_MTases_sf"/>
</dbReference>
<dbReference type="GO" id="GO:0032259">
    <property type="term" value="P:methylation"/>
    <property type="evidence" value="ECO:0007669"/>
    <property type="project" value="UniProtKB-KW"/>
</dbReference>
<evidence type="ECO:0000259" key="1">
    <source>
        <dbReference type="Pfam" id="PF08241"/>
    </source>
</evidence>
<evidence type="ECO:0000313" key="3">
    <source>
        <dbReference type="Proteomes" id="UP000190911"/>
    </source>
</evidence>
<dbReference type="EMBL" id="LT670847">
    <property type="protein sequence ID" value="SHM24186.1"/>
    <property type="molecule type" value="Genomic_DNA"/>
</dbReference>
<organism evidence="2 3">
    <name type="scientific">Vreelandella subglaciescola</name>
    <dbReference type="NCBI Taxonomy" id="29571"/>
    <lineage>
        <taxon>Bacteria</taxon>
        <taxon>Pseudomonadati</taxon>
        <taxon>Pseudomonadota</taxon>
        <taxon>Gammaproteobacteria</taxon>
        <taxon>Oceanospirillales</taxon>
        <taxon>Halomonadaceae</taxon>
        <taxon>Vreelandella</taxon>
    </lineage>
</organism>
<accession>A0A1M7H758</accession>
<keyword evidence="2" id="KW-0489">Methyltransferase</keyword>
<reference evidence="2 3" key="1">
    <citation type="submission" date="2016-11" db="EMBL/GenBank/DDBJ databases">
        <authorList>
            <person name="Jaros S."/>
            <person name="Januszkiewicz K."/>
            <person name="Wedrychowicz H."/>
        </authorList>
    </citation>
    <scope>NUCLEOTIDE SEQUENCE [LARGE SCALE GENOMIC DNA]</scope>
    <source>
        <strain evidence="2 3">ACAM 12</strain>
    </source>
</reference>
<gene>
    <name evidence="2" type="ORF">SAMN05878437_1935</name>
</gene>
<name>A0A1M7H758_9GAMM</name>
<evidence type="ECO:0000313" key="2">
    <source>
        <dbReference type="EMBL" id="SHM24186.1"/>
    </source>
</evidence>
<sequence>MKITYSTSWYKQYEIASSNDGLKKILEHAAFEELLADFTCHGDSLDIGTATGRYMRVADELGFSAYGIDNSPHAVSITQEYIGYWGMPTERVHLMDGASMGFKNECFQLVTCMMSTISHSYDYLAILTEVSRVLALDGIFVVSIWQPNTRFGGFLAVNTSDINNKLKLLCEEIGSLNLVLNAAGLEVINKKDAIFFDSDFYFSCQSDCCEKMENYYKESIILDQRLRNENDGQGGELGIYLCRKQTV</sequence>
<feature type="domain" description="Methyltransferase type 11" evidence="1">
    <location>
        <begin position="45"/>
        <end position="142"/>
    </location>
</feature>